<gene>
    <name evidence="2" type="ORF">H0S73_22775</name>
</gene>
<evidence type="ECO:0000259" key="1">
    <source>
        <dbReference type="Pfam" id="PF18478"/>
    </source>
</evidence>
<dbReference type="Proteomes" id="UP000572984">
    <property type="component" value="Unassembled WGS sequence"/>
</dbReference>
<evidence type="ECO:0000313" key="3">
    <source>
        <dbReference type="Proteomes" id="UP000572984"/>
    </source>
</evidence>
<evidence type="ECO:0000313" key="2">
    <source>
        <dbReference type="EMBL" id="MBA1158926.1"/>
    </source>
</evidence>
<organism evidence="2 3">
    <name type="scientific">Microvirga mediterraneensis</name>
    <dbReference type="NCBI Taxonomy" id="2754695"/>
    <lineage>
        <taxon>Bacteria</taxon>
        <taxon>Pseudomonadati</taxon>
        <taxon>Pseudomonadota</taxon>
        <taxon>Alphaproteobacteria</taxon>
        <taxon>Hyphomicrobiales</taxon>
        <taxon>Methylobacteriaceae</taxon>
        <taxon>Microvirga</taxon>
    </lineage>
</organism>
<dbReference type="EMBL" id="JACDXJ010000002">
    <property type="protein sequence ID" value="MBA1158926.1"/>
    <property type="molecule type" value="Genomic_DNA"/>
</dbReference>
<dbReference type="InterPro" id="IPR041375">
    <property type="entry name" value="VapC45_PIN-like"/>
</dbReference>
<protein>
    <recommendedName>
        <fullName evidence="1">VapC45 PIN like domain-containing protein</fullName>
    </recommendedName>
</protein>
<name>A0A838BWM9_9HYPH</name>
<dbReference type="Pfam" id="PF18478">
    <property type="entry name" value="PIN_10"/>
    <property type="match status" value="1"/>
</dbReference>
<dbReference type="AlphaFoldDB" id="A0A838BWM9"/>
<sequence length="137" mass="15634">MKVFFDNCTSPTLATTVDGFVQHYGHSASHIKDLPCGRNAKDVEWIKMLGEDKSETWIIVTGDTRIQKNPAERAAFRQAHLRGFVLAPAYQKTPLNQQASFLLWRWPDIEQFVKLTSAPFLFEVPMSKSSRIKQLPL</sequence>
<proteinExistence type="predicted"/>
<dbReference type="RefSeq" id="WP_181054519.1">
    <property type="nucleotide sequence ID" value="NZ_JACDXJ010000002.1"/>
</dbReference>
<reference evidence="2 3" key="1">
    <citation type="submission" date="2020-07" db="EMBL/GenBank/DDBJ databases">
        <title>Draft genome and description of Microvirga mediterraneensis Marseille-Q2068 sp. nov.</title>
        <authorList>
            <person name="Boxberger M."/>
        </authorList>
    </citation>
    <scope>NUCLEOTIDE SEQUENCE [LARGE SCALE GENOMIC DNA]</scope>
    <source>
        <strain evidence="2 3">Marseille-Q2068</strain>
    </source>
</reference>
<accession>A0A838BWM9</accession>
<comment type="caution">
    <text evidence="2">The sequence shown here is derived from an EMBL/GenBank/DDBJ whole genome shotgun (WGS) entry which is preliminary data.</text>
</comment>
<keyword evidence="3" id="KW-1185">Reference proteome</keyword>
<feature type="domain" description="VapC45 PIN like" evidence="1">
    <location>
        <begin position="1"/>
        <end position="87"/>
    </location>
</feature>